<keyword evidence="5" id="KW-1185">Reference proteome</keyword>
<sequence length="509" mass="56795">MLSLAGLGLITPVSAQSGKSIHRFADEVFPRFDTLNNVVYGQAINLKGQSETLKLDLFLPEKGDTLRKRPLLIFIHGGGFQNNDKVGAFSSMVCSSMARRGYVASSINYRLGLTASKSDTAYFDALYRAVQDAKAAVRFFRKNADLYGIDPDQIFVMGSSAGSKTAMHLAYLDQSEVPSWVDTKRLGTLEGISGNPGYSSKVRGVINCWGAMIDYRWMQPGDAPIFNVHGMADVTVAYDSSFSYHGFRHGSTILYDHALKMGIPTGLQLFEKTGHTLDNDKVKQQAALGEISHWLFTQLLQNEPKNGPEVFKWSTEVQQLTHLDSTTKDPQNAILFSGSSYIRRWTTIARDLAPIPIIHRGYGGAKLNDFAYYISRIVKAHRLKAAVFYVGNDIVGVLVDKTPLQVLNLVKNVTRQVQAIHPDLPIFWIQVSPNPKRWPVWDQTSAANELIRQYCEQTPNLHFIETAYTFLGPDGKPIPSLYDADTLHLNEAGYKRWAVIIKKSLMVLK</sequence>
<dbReference type="InterPro" id="IPR050300">
    <property type="entry name" value="GDXG_lipolytic_enzyme"/>
</dbReference>
<feature type="domain" description="SGNH hydrolase-type esterase" evidence="2">
    <location>
        <begin position="338"/>
        <end position="496"/>
    </location>
</feature>
<dbReference type="KEGG" id="sli:Slin_0027"/>
<dbReference type="SUPFAM" id="SSF53474">
    <property type="entry name" value="alpha/beta-Hydrolases"/>
    <property type="match status" value="1"/>
</dbReference>
<keyword evidence="1" id="KW-0378">Hydrolase</keyword>
<dbReference type="eggNOG" id="COG0657">
    <property type="taxonomic scope" value="Bacteria"/>
</dbReference>
<dbReference type="InterPro" id="IPR049492">
    <property type="entry name" value="BD-FAE-like_dom"/>
</dbReference>
<evidence type="ECO:0000313" key="4">
    <source>
        <dbReference type="EMBL" id="ADB36101.1"/>
    </source>
</evidence>
<evidence type="ECO:0000259" key="3">
    <source>
        <dbReference type="Pfam" id="PF20434"/>
    </source>
</evidence>
<dbReference type="PANTHER" id="PTHR48081">
    <property type="entry name" value="AB HYDROLASE SUPERFAMILY PROTEIN C4A8.06C"/>
    <property type="match status" value="1"/>
</dbReference>
<dbReference type="Gene3D" id="3.40.50.1820">
    <property type="entry name" value="alpha/beta hydrolase"/>
    <property type="match status" value="1"/>
</dbReference>
<accession>D2QBB9</accession>
<evidence type="ECO:0000256" key="1">
    <source>
        <dbReference type="ARBA" id="ARBA00022801"/>
    </source>
</evidence>
<dbReference type="eggNOG" id="COG2755">
    <property type="taxonomic scope" value="Bacteria"/>
</dbReference>
<dbReference type="SUPFAM" id="SSF52266">
    <property type="entry name" value="SGNH hydrolase"/>
    <property type="match status" value="1"/>
</dbReference>
<dbReference type="Pfam" id="PF20434">
    <property type="entry name" value="BD-FAE"/>
    <property type="match status" value="1"/>
</dbReference>
<dbReference type="InterPro" id="IPR013830">
    <property type="entry name" value="SGNH_hydro"/>
</dbReference>
<dbReference type="EMBL" id="CP001769">
    <property type="protein sequence ID" value="ADB36101.1"/>
    <property type="molecule type" value="Genomic_DNA"/>
</dbReference>
<feature type="domain" description="BD-FAE-like" evidence="3">
    <location>
        <begin position="55"/>
        <end position="176"/>
    </location>
</feature>
<dbReference type="Proteomes" id="UP000002028">
    <property type="component" value="Chromosome"/>
</dbReference>
<proteinExistence type="predicted"/>
<organism evidence="4 5">
    <name type="scientific">Spirosoma linguale (strain ATCC 33905 / DSM 74 / LMG 10896 / Claus 1)</name>
    <dbReference type="NCBI Taxonomy" id="504472"/>
    <lineage>
        <taxon>Bacteria</taxon>
        <taxon>Pseudomonadati</taxon>
        <taxon>Bacteroidota</taxon>
        <taxon>Cytophagia</taxon>
        <taxon>Cytophagales</taxon>
        <taxon>Cytophagaceae</taxon>
        <taxon>Spirosoma</taxon>
    </lineage>
</organism>
<gene>
    <name evidence="4" type="ordered locus">Slin_0027</name>
</gene>
<dbReference type="HOGENOM" id="CLU_535171_0_0_10"/>
<name>D2QBB9_SPILD</name>
<evidence type="ECO:0000259" key="2">
    <source>
        <dbReference type="Pfam" id="PF13472"/>
    </source>
</evidence>
<dbReference type="Pfam" id="PF13472">
    <property type="entry name" value="Lipase_GDSL_2"/>
    <property type="match status" value="1"/>
</dbReference>
<evidence type="ECO:0000313" key="5">
    <source>
        <dbReference type="Proteomes" id="UP000002028"/>
    </source>
</evidence>
<protein>
    <submittedName>
        <fullName evidence="4">Esterase/lipase-like protein</fullName>
    </submittedName>
</protein>
<dbReference type="Gene3D" id="3.40.50.1110">
    <property type="entry name" value="SGNH hydrolase"/>
    <property type="match status" value="1"/>
</dbReference>
<dbReference type="InterPro" id="IPR029058">
    <property type="entry name" value="AB_hydrolase_fold"/>
</dbReference>
<reference evidence="4 5" key="1">
    <citation type="journal article" date="2010" name="Stand. Genomic Sci.">
        <title>Complete genome sequence of Spirosoma linguale type strain (1).</title>
        <authorList>
            <person name="Lail K."/>
            <person name="Sikorski J."/>
            <person name="Saunders E."/>
            <person name="Lapidus A."/>
            <person name="Glavina Del Rio T."/>
            <person name="Copeland A."/>
            <person name="Tice H."/>
            <person name="Cheng J.-F."/>
            <person name="Lucas S."/>
            <person name="Nolan M."/>
            <person name="Bruce D."/>
            <person name="Goodwin L."/>
            <person name="Pitluck S."/>
            <person name="Ivanova N."/>
            <person name="Mavromatis K."/>
            <person name="Ovchinnikova G."/>
            <person name="Pati A."/>
            <person name="Chen A."/>
            <person name="Palaniappan K."/>
            <person name="Land M."/>
            <person name="Hauser L."/>
            <person name="Chang Y.-J."/>
            <person name="Jeffries C.D."/>
            <person name="Chain P."/>
            <person name="Brettin T."/>
            <person name="Detter J.C."/>
            <person name="Schuetze A."/>
            <person name="Rohde M."/>
            <person name="Tindall B.J."/>
            <person name="Goeker M."/>
            <person name="Bristow J."/>
            <person name="Eisen J.A."/>
            <person name="Markowitz V."/>
            <person name="Hugenholtz P."/>
            <person name="Kyrpides N.C."/>
            <person name="Klenk H.-P."/>
            <person name="Chen F."/>
        </authorList>
    </citation>
    <scope>NUCLEOTIDE SEQUENCE [LARGE SCALE GENOMIC DNA]</scope>
    <source>
        <strain evidence="5">ATCC 33905 / DSM 74 / LMG 10896 / Claus 1</strain>
    </source>
</reference>
<dbReference type="STRING" id="504472.Slin_0027"/>
<dbReference type="InterPro" id="IPR036514">
    <property type="entry name" value="SGNH_hydro_sf"/>
</dbReference>
<dbReference type="GO" id="GO:0016788">
    <property type="term" value="F:hydrolase activity, acting on ester bonds"/>
    <property type="evidence" value="ECO:0007669"/>
    <property type="project" value="UniProtKB-ARBA"/>
</dbReference>
<dbReference type="AlphaFoldDB" id="D2QBB9"/>
<dbReference type="ESTHER" id="spild-d2qbb9">
    <property type="family name" value="BD-FAE"/>
</dbReference>